<dbReference type="RefSeq" id="WP_344713007.1">
    <property type="nucleotide sequence ID" value="NZ_BAAAWH010000001.1"/>
</dbReference>
<dbReference type="Pfam" id="PF04248">
    <property type="entry name" value="NTP_transf_9"/>
    <property type="match status" value="1"/>
</dbReference>
<dbReference type="InterPro" id="IPR007361">
    <property type="entry name" value="DUF427"/>
</dbReference>
<sequence length="165" mass="17854">MPHPTPDPVLAGQESVWDYPRPPRIEAVDRRVTITLGGQQIVDTTDVVRVLETSHPPVYYLPMTAFAPGALIPARGSSFCEFKGYARYFDVRGGDRTAQGAGWNYPTPAHGYELLADRVAVYAGKMDVCTVDGEVVVPQPGGFYGGWVTADIVGPFKGDPATLGW</sequence>
<dbReference type="Proteomes" id="UP001589611">
    <property type="component" value="Unassembled WGS sequence"/>
</dbReference>
<reference evidence="2 3" key="1">
    <citation type="submission" date="2024-09" db="EMBL/GenBank/DDBJ databases">
        <authorList>
            <person name="Sun Q."/>
            <person name="Mori K."/>
        </authorList>
    </citation>
    <scope>NUCLEOTIDE SEQUENCE [LARGE SCALE GENOMIC DNA]</scope>
    <source>
        <strain evidence="2 3">JCM 1342</strain>
    </source>
</reference>
<dbReference type="InterPro" id="IPR038694">
    <property type="entry name" value="DUF427_sf"/>
</dbReference>
<proteinExistence type="predicted"/>
<dbReference type="PANTHER" id="PTHR43058">
    <property type="entry name" value="SLR0655 PROTEIN"/>
    <property type="match status" value="1"/>
</dbReference>
<protein>
    <submittedName>
        <fullName evidence="2">DUF427 domain-containing protein</fullName>
    </submittedName>
</protein>
<organism evidence="2 3">
    <name type="scientific">Microbacterium terregens</name>
    <dbReference type="NCBI Taxonomy" id="69363"/>
    <lineage>
        <taxon>Bacteria</taxon>
        <taxon>Bacillati</taxon>
        <taxon>Actinomycetota</taxon>
        <taxon>Actinomycetes</taxon>
        <taxon>Micrococcales</taxon>
        <taxon>Microbacteriaceae</taxon>
        <taxon>Microbacterium</taxon>
    </lineage>
</organism>
<dbReference type="PANTHER" id="PTHR43058:SF1">
    <property type="entry name" value="DUF427 DOMAIN-CONTAINING PROTEIN"/>
    <property type="match status" value="1"/>
</dbReference>
<dbReference type="Gene3D" id="2.170.150.40">
    <property type="entry name" value="Domain of unknown function (DUF427)"/>
    <property type="match status" value="1"/>
</dbReference>
<evidence type="ECO:0000313" key="3">
    <source>
        <dbReference type="Proteomes" id="UP001589611"/>
    </source>
</evidence>
<feature type="domain" description="DUF427" evidence="1">
    <location>
        <begin position="32"/>
        <end position="123"/>
    </location>
</feature>
<dbReference type="EMBL" id="JBHMBE010000003">
    <property type="protein sequence ID" value="MFB9646241.1"/>
    <property type="molecule type" value="Genomic_DNA"/>
</dbReference>
<keyword evidence="3" id="KW-1185">Reference proteome</keyword>
<name>A0ABV5T0U8_9MICO</name>
<evidence type="ECO:0000259" key="1">
    <source>
        <dbReference type="Pfam" id="PF04248"/>
    </source>
</evidence>
<gene>
    <name evidence="2" type="ORF">ACFFPJ_10570</name>
</gene>
<accession>A0ABV5T0U8</accession>
<evidence type="ECO:0000313" key="2">
    <source>
        <dbReference type="EMBL" id="MFB9646241.1"/>
    </source>
</evidence>
<comment type="caution">
    <text evidence="2">The sequence shown here is derived from an EMBL/GenBank/DDBJ whole genome shotgun (WGS) entry which is preliminary data.</text>
</comment>